<keyword evidence="6 9" id="KW-1133">Transmembrane helix</keyword>
<evidence type="ECO:0000256" key="2">
    <source>
        <dbReference type="ARBA" id="ARBA00008566"/>
    </source>
</evidence>
<evidence type="ECO:0000256" key="9">
    <source>
        <dbReference type="SAM" id="Phobius"/>
    </source>
</evidence>
<dbReference type="Gene3D" id="1.50.10.150">
    <property type="entry name" value="Voltage-dependent anion channel"/>
    <property type="match status" value="1"/>
</dbReference>
<keyword evidence="7 9" id="KW-0472">Membrane</keyword>
<dbReference type="InterPro" id="IPR038665">
    <property type="entry name" value="Voltage-dep_anion_channel_sf"/>
</dbReference>
<feature type="transmembrane region" description="Helical" evidence="9">
    <location>
        <begin position="51"/>
        <end position="70"/>
    </location>
</feature>
<evidence type="ECO:0000256" key="6">
    <source>
        <dbReference type="ARBA" id="ARBA00022989"/>
    </source>
</evidence>
<evidence type="ECO:0000256" key="8">
    <source>
        <dbReference type="SAM" id="MobiDB-lite"/>
    </source>
</evidence>
<evidence type="ECO:0000256" key="1">
    <source>
        <dbReference type="ARBA" id="ARBA00004651"/>
    </source>
</evidence>
<dbReference type="GO" id="GO:0005886">
    <property type="term" value="C:plasma membrane"/>
    <property type="evidence" value="ECO:0007669"/>
    <property type="project" value="UniProtKB-SubCell"/>
</dbReference>
<sequence>MAAPRAMNPLAHGTSRIRKGWPNQPPASFAFVMATGIVSAALFDARWTRSAWALLWIAVAGLVVLMVGLLGRLVVHTTHVVADFRNPHRGFGYLTLVAAINVVGIGFHPVAPFLTWIMAAMSIPLWLFLAYGVPLSMMLRTEIGETRRPRLLPVDGTWFLWVVSTQSLSMAAASLATGGSQMRLLSDAAVAFWGIGIMLYLTLTTLVMLRLLTGGENQGGIVPTNWIFMGATAITVLAGSMILHLPGDVPVVHLAGPTVGGISYLLWAFGMWWVPLLVAFGFWRHVVRREPLNYSTSLWSVVFPLGMFAVATYRFGTENQMPLVAWVGHVATWVAVAAWLAVFLGMTFTWVRWVLRGAQLPGS</sequence>
<evidence type="ECO:0000313" key="11">
    <source>
        <dbReference type="Proteomes" id="UP000059574"/>
    </source>
</evidence>
<name>A0A0S2M0M7_9MICC</name>
<evidence type="ECO:0000313" key="10">
    <source>
        <dbReference type="EMBL" id="ALO66967.1"/>
    </source>
</evidence>
<feature type="transmembrane region" description="Helical" evidence="9">
    <location>
        <begin position="333"/>
        <end position="355"/>
    </location>
</feature>
<accession>A0A0S2M0M7</accession>
<proteinExistence type="inferred from homology"/>
<dbReference type="InterPro" id="IPR004695">
    <property type="entry name" value="SLAC1/Mae1/Ssu1/TehA"/>
</dbReference>
<feature type="region of interest" description="Disordered" evidence="8">
    <location>
        <begin position="1"/>
        <end position="21"/>
    </location>
</feature>
<feature type="transmembrane region" description="Helical" evidence="9">
    <location>
        <begin position="91"/>
        <end position="110"/>
    </location>
</feature>
<feature type="transmembrane region" description="Helical" evidence="9">
    <location>
        <begin position="26"/>
        <end position="45"/>
    </location>
</feature>
<dbReference type="EMBL" id="CP013200">
    <property type="protein sequence ID" value="ALO66967.1"/>
    <property type="molecule type" value="Genomic_DNA"/>
</dbReference>
<evidence type="ECO:0000256" key="5">
    <source>
        <dbReference type="ARBA" id="ARBA00022692"/>
    </source>
</evidence>
<feature type="transmembrane region" description="Helical" evidence="9">
    <location>
        <begin position="224"/>
        <end position="244"/>
    </location>
</feature>
<reference evidence="10 11" key="2">
    <citation type="journal article" date="2016" name="J. Biotechnol.">
        <title>Complete genome sequence of Arthrobacter alpinus ERGS4:06, a yellow pigmented bacterium tolerant to cold and radiations isolated from Sikkim Himalaya.</title>
        <authorList>
            <person name="Kumar R."/>
            <person name="Singh D."/>
            <person name="Swarnkar M.K."/>
            <person name="Singh A.K."/>
            <person name="Kumar S."/>
        </authorList>
    </citation>
    <scope>NUCLEOTIDE SEQUENCE [LARGE SCALE GENOMIC DNA]</scope>
    <source>
        <strain evidence="10 11">ERGS4:06</strain>
    </source>
</reference>
<feature type="transmembrane region" description="Helical" evidence="9">
    <location>
        <begin position="190"/>
        <end position="212"/>
    </location>
</feature>
<comment type="similarity">
    <text evidence="2">Belongs to the tellurite-resistance/dicarboxylate transporter (TDT) family.</text>
</comment>
<dbReference type="GO" id="GO:0000319">
    <property type="term" value="F:sulfite transmembrane transporter activity"/>
    <property type="evidence" value="ECO:0007669"/>
    <property type="project" value="TreeGrafter"/>
</dbReference>
<dbReference type="CDD" id="cd09319">
    <property type="entry name" value="TDT_like_1"/>
    <property type="match status" value="1"/>
</dbReference>
<keyword evidence="4" id="KW-1003">Cell membrane</keyword>
<feature type="transmembrane region" description="Helical" evidence="9">
    <location>
        <begin position="116"/>
        <end position="137"/>
    </location>
</feature>
<evidence type="ECO:0000256" key="7">
    <source>
        <dbReference type="ARBA" id="ARBA00023136"/>
    </source>
</evidence>
<dbReference type="RefSeq" id="WP_062288798.1">
    <property type="nucleotide sequence ID" value="NZ_CP013200.1"/>
</dbReference>
<comment type="subcellular location">
    <subcellularLocation>
        <location evidence="1">Cell membrane</location>
        <topology evidence="1">Multi-pass membrane protein</topology>
    </subcellularLocation>
</comment>
<feature type="transmembrane region" description="Helical" evidence="9">
    <location>
        <begin position="295"/>
        <end position="313"/>
    </location>
</feature>
<keyword evidence="3" id="KW-0813">Transport</keyword>
<organism evidence="10 11">
    <name type="scientific">Arthrobacter alpinus</name>
    <dbReference type="NCBI Taxonomy" id="656366"/>
    <lineage>
        <taxon>Bacteria</taxon>
        <taxon>Bacillati</taxon>
        <taxon>Actinomycetota</taxon>
        <taxon>Actinomycetes</taxon>
        <taxon>Micrococcales</taxon>
        <taxon>Micrococcaceae</taxon>
        <taxon>Arthrobacter</taxon>
    </lineage>
</organism>
<dbReference type="PANTHER" id="PTHR31686:SF1">
    <property type="entry name" value="SULFITE EFFLUX PUMP SSU1"/>
    <property type="match status" value="1"/>
</dbReference>
<protein>
    <recommendedName>
        <fullName evidence="12">Tellurite resistance protein permease</fullName>
    </recommendedName>
</protein>
<feature type="transmembrane region" description="Helical" evidence="9">
    <location>
        <begin position="158"/>
        <end position="178"/>
    </location>
</feature>
<evidence type="ECO:0000256" key="4">
    <source>
        <dbReference type="ARBA" id="ARBA00022475"/>
    </source>
</evidence>
<dbReference type="PANTHER" id="PTHR31686">
    <property type="match status" value="1"/>
</dbReference>
<evidence type="ECO:0008006" key="12">
    <source>
        <dbReference type="Google" id="ProtNLM"/>
    </source>
</evidence>
<reference evidence="11" key="1">
    <citation type="submission" date="2015-11" db="EMBL/GenBank/DDBJ databases">
        <authorList>
            <person name="Kumar R."/>
            <person name="Singh D."/>
            <person name="Swarnkar M.K."/>
            <person name="Singh A.K."/>
            <person name="Kumar S."/>
        </authorList>
    </citation>
    <scope>NUCLEOTIDE SEQUENCE [LARGE SCALE GENOMIC DNA]</scope>
    <source>
        <strain evidence="11">ERGS4:06</strain>
    </source>
</reference>
<evidence type="ECO:0000256" key="3">
    <source>
        <dbReference type="ARBA" id="ARBA00022448"/>
    </source>
</evidence>
<gene>
    <name evidence="10" type="ORF">AS189_11270</name>
</gene>
<keyword evidence="5 9" id="KW-0812">Transmembrane</keyword>
<dbReference type="OrthoDB" id="958273at2"/>
<dbReference type="AlphaFoldDB" id="A0A0S2M0M7"/>
<feature type="transmembrane region" description="Helical" evidence="9">
    <location>
        <begin position="264"/>
        <end position="283"/>
    </location>
</feature>
<dbReference type="Pfam" id="PF03595">
    <property type="entry name" value="SLAC1"/>
    <property type="match status" value="1"/>
</dbReference>
<dbReference type="Proteomes" id="UP000059574">
    <property type="component" value="Chromosome"/>
</dbReference>
<dbReference type="InterPro" id="IPR051629">
    <property type="entry name" value="Sulfite_efflux_TDT"/>
</dbReference>